<dbReference type="Gene3D" id="3.40.1160.10">
    <property type="entry name" value="Acetylglutamate kinase-like"/>
    <property type="match status" value="1"/>
</dbReference>
<evidence type="ECO:0000256" key="3">
    <source>
        <dbReference type="SAM" id="SignalP"/>
    </source>
</evidence>
<dbReference type="HOGENOM" id="CLU_568010_0_0_1"/>
<evidence type="ECO:0000259" key="4">
    <source>
        <dbReference type="Pfam" id="PF00696"/>
    </source>
</evidence>
<evidence type="ECO:0000313" key="5">
    <source>
        <dbReference type="EMBL" id="EEC50228.1"/>
    </source>
</evidence>
<dbReference type="GeneID" id="7197765"/>
<evidence type="ECO:0000256" key="2">
    <source>
        <dbReference type="ARBA" id="ARBA00023315"/>
    </source>
</evidence>
<sequence>MVMLSLIAFVISTWVAKSYTGIPKSASVRHPHTGPRATGSFTVNVRKSSIAYQFSASTESSDFSTWDGSAPLSVDDSYDELVTGALQISPLSVNDPALVEFTESTHFRKSVRNGKVLPAMGSSHYPFAMMLQGSAPYIAAHAGKTAVIHIPGDVLDGTPNADALLADISLSRLLGMKIVIVIGCRFDLDRCDMDFAENAHECHNALKITNAETLRYVEEEVGFLRTEMERKLNRCLRMTGGVSGTKDAPVPDGNVVSGNFYTAQQFGIIQGEDFEYTGFTPTGQVHAENIQRVLNNNDVVLLTTVGLSTLGELVNVNGYHLAASVAAALKAYKVIYMSNEGSVLQKKGENISIQELPLSFAKAVLDYHHVEVHKTGFATFERARQSLEPHAVELLLHLGWASWALDHGVKRAHVVNPGDGALLEELFTSKNGANTCLYHDEENTKVEEEIGQDDWDSFFASAKAQGQKEIYIKKQQSSKRF</sequence>
<organism evidence="5 6">
    <name type="scientific">Phaeodactylum tricornutum (strain CCAP 1055/1)</name>
    <dbReference type="NCBI Taxonomy" id="556484"/>
    <lineage>
        <taxon>Eukaryota</taxon>
        <taxon>Sar</taxon>
        <taxon>Stramenopiles</taxon>
        <taxon>Ochrophyta</taxon>
        <taxon>Bacillariophyta</taxon>
        <taxon>Bacillariophyceae</taxon>
        <taxon>Bacillariophycidae</taxon>
        <taxon>Naviculales</taxon>
        <taxon>Phaeodactylaceae</taxon>
        <taxon>Phaeodactylum</taxon>
    </lineage>
</organism>
<dbReference type="OrthoDB" id="438291at2759"/>
<proteinExistence type="predicted"/>
<feature type="domain" description="Aspartate/glutamate/uridylate kinase" evidence="4">
    <location>
        <begin position="144"/>
        <end position="350"/>
    </location>
</feature>
<evidence type="ECO:0000313" key="6">
    <source>
        <dbReference type="Proteomes" id="UP000000759"/>
    </source>
</evidence>
<keyword evidence="1" id="KW-0808">Transferase</keyword>
<dbReference type="RefSeq" id="XP_002178563.1">
    <property type="nucleotide sequence ID" value="XM_002178527.1"/>
</dbReference>
<dbReference type="GO" id="GO:0005737">
    <property type="term" value="C:cytoplasm"/>
    <property type="evidence" value="ECO:0007669"/>
    <property type="project" value="InterPro"/>
</dbReference>
<protein>
    <recommendedName>
        <fullName evidence="4">Aspartate/glutamate/uridylate kinase domain-containing protein</fullName>
    </recommendedName>
</protein>
<dbReference type="InterPro" id="IPR010167">
    <property type="entry name" value="NH2A_AcTrfase"/>
</dbReference>
<dbReference type="PaxDb" id="2850-Phatr44492"/>
<dbReference type="Proteomes" id="UP000000759">
    <property type="component" value="Chromosome 4"/>
</dbReference>
<dbReference type="PANTHER" id="PTHR30602:SF12">
    <property type="entry name" value="AMINO-ACID ACETYLTRANSFERASE NAGS1, CHLOROPLASTIC-RELATED"/>
    <property type="match status" value="1"/>
</dbReference>
<dbReference type="AlphaFoldDB" id="B7FUA8"/>
<dbReference type="InterPro" id="IPR001048">
    <property type="entry name" value="Asp/Glu/Uridylate_kinase"/>
</dbReference>
<name>B7FUA8_PHATC</name>
<gene>
    <name evidence="5" type="ORF">PHATRDRAFT_44492</name>
</gene>
<dbReference type="Pfam" id="PF00696">
    <property type="entry name" value="AA_kinase"/>
    <property type="match status" value="1"/>
</dbReference>
<feature type="chain" id="PRO_5002855453" description="Aspartate/glutamate/uridylate kinase domain-containing protein" evidence="3">
    <location>
        <begin position="19"/>
        <end position="481"/>
    </location>
</feature>
<dbReference type="eggNOG" id="KOG2436">
    <property type="taxonomic scope" value="Eukaryota"/>
</dbReference>
<feature type="signal peptide" evidence="3">
    <location>
        <begin position="1"/>
        <end position="18"/>
    </location>
</feature>
<dbReference type="SUPFAM" id="SSF53633">
    <property type="entry name" value="Carbamate kinase-like"/>
    <property type="match status" value="1"/>
</dbReference>
<dbReference type="InParanoid" id="B7FUA8"/>
<dbReference type="PANTHER" id="PTHR30602">
    <property type="entry name" value="AMINO-ACID ACETYLTRANSFERASE"/>
    <property type="match status" value="1"/>
</dbReference>
<dbReference type="GO" id="GO:0006526">
    <property type="term" value="P:L-arginine biosynthetic process"/>
    <property type="evidence" value="ECO:0007669"/>
    <property type="project" value="InterPro"/>
</dbReference>
<dbReference type="EMBL" id="CM000607">
    <property type="protein sequence ID" value="EEC50228.1"/>
    <property type="molecule type" value="Genomic_DNA"/>
</dbReference>
<keyword evidence="3" id="KW-0732">Signal</keyword>
<dbReference type="KEGG" id="pti:PHATRDRAFT_44492"/>
<dbReference type="InterPro" id="IPR036393">
    <property type="entry name" value="AceGlu_kinase-like_sf"/>
</dbReference>
<evidence type="ECO:0000256" key="1">
    <source>
        <dbReference type="ARBA" id="ARBA00022679"/>
    </source>
</evidence>
<dbReference type="GO" id="GO:0004042">
    <property type="term" value="F:L-glutamate N-acetyltransferase activity"/>
    <property type="evidence" value="ECO:0007669"/>
    <property type="project" value="InterPro"/>
</dbReference>
<keyword evidence="2" id="KW-0012">Acyltransferase</keyword>
<dbReference type="STRING" id="556484.B7FUA8"/>
<reference evidence="6" key="2">
    <citation type="submission" date="2008-08" db="EMBL/GenBank/DDBJ databases">
        <authorList>
            <consortium name="Diatom Consortium"/>
            <person name="Grigoriev I."/>
            <person name="Grimwood J."/>
            <person name="Kuo A."/>
            <person name="Otillar R.P."/>
            <person name="Salamov A."/>
            <person name="Detter J.C."/>
            <person name="Lindquist E."/>
            <person name="Shapiro H."/>
            <person name="Lucas S."/>
            <person name="Glavina del Rio T."/>
            <person name="Pitluck S."/>
            <person name="Rokhsar D."/>
            <person name="Bowler C."/>
        </authorList>
    </citation>
    <scope>GENOME REANNOTATION</scope>
    <source>
        <strain evidence="6">CCAP 1055/1</strain>
    </source>
</reference>
<reference evidence="5 6" key="1">
    <citation type="journal article" date="2008" name="Nature">
        <title>The Phaeodactylum genome reveals the evolutionary history of diatom genomes.</title>
        <authorList>
            <person name="Bowler C."/>
            <person name="Allen A.E."/>
            <person name="Badger J.H."/>
            <person name="Grimwood J."/>
            <person name="Jabbari K."/>
            <person name="Kuo A."/>
            <person name="Maheswari U."/>
            <person name="Martens C."/>
            <person name="Maumus F."/>
            <person name="Otillar R.P."/>
            <person name="Rayko E."/>
            <person name="Salamov A."/>
            <person name="Vandepoele K."/>
            <person name="Beszteri B."/>
            <person name="Gruber A."/>
            <person name="Heijde M."/>
            <person name="Katinka M."/>
            <person name="Mock T."/>
            <person name="Valentin K."/>
            <person name="Verret F."/>
            <person name="Berges J.A."/>
            <person name="Brownlee C."/>
            <person name="Cadoret J.P."/>
            <person name="Chiovitti A."/>
            <person name="Choi C.J."/>
            <person name="Coesel S."/>
            <person name="De Martino A."/>
            <person name="Detter J.C."/>
            <person name="Durkin C."/>
            <person name="Falciatore A."/>
            <person name="Fournet J."/>
            <person name="Haruta M."/>
            <person name="Huysman M.J."/>
            <person name="Jenkins B.D."/>
            <person name="Jiroutova K."/>
            <person name="Jorgensen R.E."/>
            <person name="Joubert Y."/>
            <person name="Kaplan A."/>
            <person name="Kroger N."/>
            <person name="Kroth P.G."/>
            <person name="La Roche J."/>
            <person name="Lindquist E."/>
            <person name="Lommer M."/>
            <person name="Martin-Jezequel V."/>
            <person name="Lopez P.J."/>
            <person name="Lucas S."/>
            <person name="Mangogna M."/>
            <person name="McGinnis K."/>
            <person name="Medlin L.K."/>
            <person name="Montsant A."/>
            <person name="Oudot-Le Secq M.P."/>
            <person name="Napoli C."/>
            <person name="Obornik M."/>
            <person name="Parker M.S."/>
            <person name="Petit J.L."/>
            <person name="Porcel B.M."/>
            <person name="Poulsen N."/>
            <person name="Robison M."/>
            <person name="Rychlewski L."/>
            <person name="Rynearson T.A."/>
            <person name="Schmutz J."/>
            <person name="Shapiro H."/>
            <person name="Siaut M."/>
            <person name="Stanley M."/>
            <person name="Sussman M.R."/>
            <person name="Taylor A.R."/>
            <person name="Vardi A."/>
            <person name="von Dassow P."/>
            <person name="Vyverman W."/>
            <person name="Willis A."/>
            <person name="Wyrwicz L.S."/>
            <person name="Rokhsar D.S."/>
            <person name="Weissenbach J."/>
            <person name="Armbrust E.V."/>
            <person name="Green B.R."/>
            <person name="Van de Peer Y."/>
            <person name="Grigoriev I.V."/>
        </authorList>
    </citation>
    <scope>NUCLEOTIDE SEQUENCE [LARGE SCALE GENOMIC DNA]</scope>
    <source>
        <strain evidence="5 6">CCAP 1055/1</strain>
    </source>
</reference>
<keyword evidence="6" id="KW-1185">Reference proteome</keyword>
<accession>B7FUA8</accession>